<sequence>MTAVESGVGGGVSRQSNLAAHSRAFPVRHAHRTLTVVATVDEVRLAFQGRLVARHRRCWGRTRTFFEPLHYLALLERKPGGFDHARLLEDWRLPDCFGLLRRRLEADAPGHGTRSFIRVLRLLEQFTLPELTGAVEYALGLDVLDVDGIRMIARHRRDRPVRLFSLEGRPHLAHVRVEETNVAAYQVLLEGEAS</sequence>
<dbReference type="EMBL" id="CP036268">
    <property type="protein sequence ID" value="QDT35994.1"/>
    <property type="molecule type" value="Genomic_DNA"/>
</dbReference>
<dbReference type="Pfam" id="PF22483">
    <property type="entry name" value="Mu-transpos_C_2"/>
    <property type="match status" value="1"/>
</dbReference>
<keyword evidence="3" id="KW-1185">Reference proteome</keyword>
<evidence type="ECO:0000313" key="2">
    <source>
        <dbReference type="EMBL" id="QDT35994.1"/>
    </source>
</evidence>
<dbReference type="RefSeq" id="WP_145362239.1">
    <property type="nucleotide sequence ID" value="NZ_CP036268.1"/>
</dbReference>
<protein>
    <recommendedName>
        <fullName evidence="1">Transposase for insertion sequence element IS21-like C-terminal domain-containing protein</fullName>
    </recommendedName>
</protein>
<evidence type="ECO:0000259" key="1">
    <source>
        <dbReference type="Pfam" id="PF22483"/>
    </source>
</evidence>
<gene>
    <name evidence="2" type="ORF">Pan189_03490</name>
</gene>
<proteinExistence type="predicted"/>
<reference evidence="2 3" key="1">
    <citation type="submission" date="2019-02" db="EMBL/GenBank/DDBJ databases">
        <title>Deep-cultivation of Planctomycetes and their phenomic and genomic characterization uncovers novel biology.</title>
        <authorList>
            <person name="Wiegand S."/>
            <person name="Jogler M."/>
            <person name="Boedeker C."/>
            <person name="Pinto D."/>
            <person name="Vollmers J."/>
            <person name="Rivas-Marin E."/>
            <person name="Kohn T."/>
            <person name="Peeters S.H."/>
            <person name="Heuer A."/>
            <person name="Rast P."/>
            <person name="Oberbeckmann S."/>
            <person name="Bunk B."/>
            <person name="Jeske O."/>
            <person name="Meyerdierks A."/>
            <person name="Storesund J.E."/>
            <person name="Kallscheuer N."/>
            <person name="Luecker S."/>
            <person name="Lage O.M."/>
            <person name="Pohl T."/>
            <person name="Merkel B.J."/>
            <person name="Hornburger P."/>
            <person name="Mueller R.-W."/>
            <person name="Bruemmer F."/>
            <person name="Labrenz M."/>
            <person name="Spormann A.M."/>
            <person name="Op den Camp H."/>
            <person name="Overmann J."/>
            <person name="Amann R."/>
            <person name="Jetten M.S.M."/>
            <person name="Mascher T."/>
            <person name="Medema M.H."/>
            <person name="Devos D.P."/>
            <person name="Kaster A.-K."/>
            <person name="Ovreas L."/>
            <person name="Rohde M."/>
            <person name="Galperin M.Y."/>
            <person name="Jogler C."/>
        </authorList>
    </citation>
    <scope>NUCLEOTIDE SEQUENCE [LARGE SCALE GENOMIC DNA]</scope>
    <source>
        <strain evidence="2 3">Pan189</strain>
    </source>
</reference>
<dbReference type="InterPro" id="IPR054353">
    <property type="entry name" value="IstA-like_C"/>
</dbReference>
<name>A0A517QWL4_9PLAN</name>
<dbReference type="AlphaFoldDB" id="A0A517QWL4"/>
<organism evidence="2 3">
    <name type="scientific">Stratiformator vulcanicus</name>
    <dbReference type="NCBI Taxonomy" id="2527980"/>
    <lineage>
        <taxon>Bacteria</taxon>
        <taxon>Pseudomonadati</taxon>
        <taxon>Planctomycetota</taxon>
        <taxon>Planctomycetia</taxon>
        <taxon>Planctomycetales</taxon>
        <taxon>Planctomycetaceae</taxon>
        <taxon>Stratiformator</taxon>
    </lineage>
</organism>
<dbReference type="OrthoDB" id="261225at2"/>
<dbReference type="KEGG" id="svp:Pan189_03490"/>
<dbReference type="Proteomes" id="UP000317318">
    <property type="component" value="Chromosome"/>
</dbReference>
<accession>A0A517QWL4</accession>
<feature type="domain" description="Transposase for insertion sequence element IS21-like C-terminal" evidence="1">
    <location>
        <begin position="26"/>
        <end position="65"/>
    </location>
</feature>
<evidence type="ECO:0000313" key="3">
    <source>
        <dbReference type="Proteomes" id="UP000317318"/>
    </source>
</evidence>